<dbReference type="EMBL" id="CDMZ01000662">
    <property type="protein sequence ID" value="CEM18973.1"/>
    <property type="molecule type" value="Genomic_DNA"/>
</dbReference>
<feature type="compositionally biased region" description="Acidic residues" evidence="1">
    <location>
        <begin position="409"/>
        <end position="425"/>
    </location>
</feature>
<sequence>MYPSGSSPERAFGLLLEVAAPSLASGLKADPSLSAEIFVHSQESTTWNRINQNFPLQNLSSLRGTPFEEGGEGDVNKEIDGGLCLRFRFGVRLQLRRLEDGRASGKQNTKGAEEAAGWLFGFEDGREREKVGEGAGESGQIGGQGNCALRAAVGIAEASSDNLEISCASSSGDPTVLSLPLESRGFQPHTDTHPTATLSPAAPSPVQSPFQLQTHQTPPGHSPIPQMSSHEGQGDGQGLLWGGGSGKVDGEGRKLSTPTDVPSSTDVSPSPYRTLPPPFSPTGAPWGGNTGRVIQQSPVSSVRQTAERGGSFSCGEIREVTRCGVVRVTVRMVPLEKTKAEEAEPPVILKQIGDKNGGMITTGLTTSGRVATAAHAPFFSRHSPKSTPDTVDASLADDLSIAYKQFEAEKEDEEMEDRDKDEEEENIPKSPPHTGVPLDISGDTNNVLSQSAPAASLPFLPLRRSSEHSPLTRNPLLSPLNVNTRDERKQSPDSPLHTFLCKLEEGIIDGPESPVDHKRGAGLFLLPNRHSSTMSPSPLAALTRRPSLPSPVRPALMPLASFPPLPLTALPPSPVKEEAGEEGEGLFSSKKLMASSVGLMEGSDRQIKPGEPSCGLPMPSASFVLSQERGAGGDSHCKEGEENDETEENGQGQRGGKNEEEEFEGEKEATKSLASTHYRKWLSQNCCSRPVLAHSASLSVQPQCQPSALSHGMQQAGEATPTPLAGLYPETHINFPTGPVIPAPFMEAEKDKEQGNVPEGTGAGGGGATLAVSQSKRRSESLSGCFGGFKTFVSLARQGGSFSGDGPPVGGCAPDSEVAEGGGGTMAGHAEGAAVEGEERNVTEGQGEGKFGVASALLSPSRVLGHSSAGRPDDSIADSKEVLRQKGAHGDRQRRASESIGRFRQSPSLTYMGKREATETADKEHDGHVVVTIPPATAEGV</sequence>
<feature type="region of interest" description="Disordered" evidence="1">
    <location>
        <begin position="178"/>
        <end position="284"/>
    </location>
</feature>
<dbReference type="VEuPathDB" id="CryptoDB:Cvel_484"/>
<reference evidence="2" key="1">
    <citation type="submission" date="2014-11" db="EMBL/GenBank/DDBJ databases">
        <authorList>
            <person name="Otto D Thomas"/>
            <person name="Naeem Raeece"/>
        </authorList>
    </citation>
    <scope>NUCLEOTIDE SEQUENCE</scope>
</reference>
<feature type="compositionally biased region" description="Low complexity" evidence="1">
    <location>
        <begin position="256"/>
        <end position="271"/>
    </location>
</feature>
<dbReference type="AlphaFoldDB" id="A0A0G4FW98"/>
<feature type="region of interest" description="Disordered" evidence="1">
    <location>
        <begin position="804"/>
        <end position="848"/>
    </location>
</feature>
<feature type="region of interest" description="Disordered" evidence="1">
    <location>
        <begin position="406"/>
        <end position="449"/>
    </location>
</feature>
<evidence type="ECO:0000313" key="2">
    <source>
        <dbReference type="EMBL" id="CEM18973.1"/>
    </source>
</evidence>
<evidence type="ECO:0000256" key="1">
    <source>
        <dbReference type="SAM" id="MobiDB-lite"/>
    </source>
</evidence>
<feature type="compositionally biased region" description="Low complexity" evidence="1">
    <location>
        <begin position="194"/>
        <end position="205"/>
    </location>
</feature>
<organism evidence="2">
    <name type="scientific">Chromera velia CCMP2878</name>
    <dbReference type="NCBI Taxonomy" id="1169474"/>
    <lineage>
        <taxon>Eukaryota</taxon>
        <taxon>Sar</taxon>
        <taxon>Alveolata</taxon>
        <taxon>Colpodellida</taxon>
        <taxon>Chromeraceae</taxon>
        <taxon>Chromera</taxon>
    </lineage>
</organism>
<feature type="region of interest" description="Disordered" evidence="1">
    <location>
        <begin position="466"/>
        <end position="495"/>
    </location>
</feature>
<feature type="region of interest" description="Disordered" evidence="1">
    <location>
        <begin position="600"/>
        <end position="671"/>
    </location>
</feature>
<proteinExistence type="predicted"/>
<feature type="compositionally biased region" description="Polar residues" evidence="1">
    <location>
        <begin position="207"/>
        <end position="231"/>
    </location>
</feature>
<accession>A0A0G4FW98</accession>
<gene>
    <name evidence="2" type="ORF">Cvel_484</name>
</gene>
<feature type="compositionally biased region" description="Gly residues" evidence="1">
    <location>
        <begin position="234"/>
        <end position="247"/>
    </location>
</feature>
<feature type="compositionally biased region" description="Basic and acidic residues" evidence="1">
    <location>
        <begin position="871"/>
        <end position="897"/>
    </location>
</feature>
<name>A0A0G4FW98_9ALVE</name>
<feature type="region of interest" description="Disordered" evidence="1">
    <location>
        <begin position="863"/>
        <end position="941"/>
    </location>
</feature>
<protein>
    <submittedName>
        <fullName evidence="2">Uncharacterized protein</fullName>
    </submittedName>
</protein>
<feature type="compositionally biased region" description="Basic and acidic residues" evidence="1">
    <location>
        <begin position="913"/>
        <end position="928"/>
    </location>
</feature>